<sequence length="262" mass="30250">MGLGREMEKLIDRLPSFSPPSSSRRKFASSYRPIVMESYLKPLPFEMDALDPHMSKQTLEIHWGKHHRSYVDNLNKQIVGTELESMQLDELLKFGYNNANPTAYFNNAGQVWNHDFFGNSIKPEGGKQPSGEVLYLIKRDFGSFEAFVDEFKQAAAAQFGSGWAWLFAKKTDPLVEKNFAKLAIEKTHNAVNPLILGHIPLLTIDVWEHAYYLDFQNRRADYISTFIDELISWETVIARLARAKKFLNFYDVVVPLDQYEYL</sequence>
<dbReference type="GO" id="GO:0004784">
    <property type="term" value="F:superoxide dismutase activity"/>
    <property type="evidence" value="ECO:0007669"/>
    <property type="project" value="UniProtKB-EC"/>
</dbReference>
<evidence type="ECO:0000256" key="3">
    <source>
        <dbReference type="ARBA" id="ARBA00008714"/>
    </source>
</evidence>
<feature type="domain" description="Manganese/iron superoxide dismutase N-terminal" evidence="12">
    <location>
        <begin position="40"/>
        <end position="119"/>
    </location>
</feature>
<dbReference type="InterPro" id="IPR036314">
    <property type="entry name" value="SOD_C_sf"/>
</dbReference>
<evidence type="ECO:0000256" key="9">
    <source>
        <dbReference type="ARBA" id="ARBA00023004"/>
    </source>
</evidence>
<dbReference type="SUPFAM" id="SSF46609">
    <property type="entry name" value="Fe,Mn superoxide dismutase (SOD), N-terminal domain"/>
    <property type="match status" value="1"/>
</dbReference>
<comment type="catalytic activity">
    <reaction evidence="10">
        <text>2 superoxide + 2 H(+) = H2O2 + O2</text>
        <dbReference type="Rhea" id="RHEA:20696"/>
        <dbReference type="ChEBI" id="CHEBI:15378"/>
        <dbReference type="ChEBI" id="CHEBI:15379"/>
        <dbReference type="ChEBI" id="CHEBI:16240"/>
        <dbReference type="ChEBI" id="CHEBI:18421"/>
        <dbReference type="EC" id="1.15.1.1"/>
    </reaction>
</comment>
<feature type="binding site" evidence="11">
    <location>
        <position position="114"/>
    </location>
    <ligand>
        <name>Mn(2+)</name>
        <dbReference type="ChEBI" id="CHEBI:29035"/>
    </ligand>
</feature>
<evidence type="ECO:0000256" key="4">
    <source>
        <dbReference type="ARBA" id="ARBA00012682"/>
    </source>
</evidence>
<name>Q76B44_MATST</name>
<dbReference type="GO" id="GO:0042644">
    <property type="term" value="C:chloroplast nucleoid"/>
    <property type="evidence" value="ECO:0007669"/>
    <property type="project" value="TreeGrafter"/>
</dbReference>
<dbReference type="Gene3D" id="3.55.40.20">
    <property type="entry name" value="Iron/manganese superoxide dismutase, C-terminal domain"/>
    <property type="match status" value="1"/>
</dbReference>
<reference evidence="14" key="1">
    <citation type="journal article" date="2004" name="Plant Physiol. Biochem.">
        <title>Copper deficiency induced expression of Fe-superoxide dismutase gene in Matteuccia struthiopteris.</title>
        <authorList>
            <person name="Murao K."/>
            <person name="Takamiya M."/>
            <person name="Ono K."/>
            <person name="Takano H."/>
            <person name="Takio S."/>
        </authorList>
    </citation>
    <scope>NUCLEOTIDE SEQUENCE</scope>
</reference>
<dbReference type="PANTHER" id="PTHR42769:SF3">
    <property type="entry name" value="SUPEROXIDE DISMUTASE [FE] 2, CHLOROPLASTIC"/>
    <property type="match status" value="1"/>
</dbReference>
<dbReference type="PANTHER" id="PTHR42769">
    <property type="entry name" value="SUPEROXIDE DISMUTASE"/>
    <property type="match status" value="1"/>
</dbReference>
<dbReference type="Pfam" id="PF02777">
    <property type="entry name" value="Sod_Fe_C"/>
    <property type="match status" value="1"/>
</dbReference>
<keyword evidence="5" id="KW-0150">Chloroplast</keyword>
<dbReference type="FunFam" id="3.55.40.20:FF:000005">
    <property type="entry name" value="Superoxide dismutase"/>
    <property type="match status" value="1"/>
</dbReference>
<dbReference type="SMR" id="Q76B44"/>
<dbReference type="InterPro" id="IPR001189">
    <property type="entry name" value="Mn/Fe_SOD"/>
</dbReference>
<evidence type="ECO:0000256" key="8">
    <source>
        <dbReference type="ARBA" id="ARBA00023002"/>
    </source>
</evidence>
<feature type="binding site" evidence="11">
    <location>
        <position position="205"/>
    </location>
    <ligand>
        <name>Mn(2+)</name>
        <dbReference type="ChEBI" id="CHEBI:29035"/>
    </ligand>
</feature>
<keyword evidence="9" id="KW-0408">Iron</keyword>
<comment type="subcellular location">
    <subcellularLocation>
        <location evidence="2">Plastid</location>
        <location evidence="2">Chloroplast</location>
    </subcellularLocation>
</comment>
<proteinExistence type="evidence at transcript level"/>
<dbReference type="EC" id="1.15.1.1" evidence="4"/>
<feature type="binding site" evidence="11">
    <location>
        <position position="62"/>
    </location>
    <ligand>
        <name>Mn(2+)</name>
        <dbReference type="ChEBI" id="CHEBI:29035"/>
    </ligand>
</feature>
<dbReference type="PROSITE" id="PS00088">
    <property type="entry name" value="SOD_MN"/>
    <property type="match status" value="1"/>
</dbReference>
<evidence type="ECO:0000259" key="12">
    <source>
        <dbReference type="Pfam" id="PF00081"/>
    </source>
</evidence>
<gene>
    <name evidence="14" type="primary">Fe-SOD</name>
</gene>
<dbReference type="SUPFAM" id="SSF54719">
    <property type="entry name" value="Fe,Mn superoxide dismutase (SOD), C-terminal domain"/>
    <property type="match status" value="1"/>
</dbReference>
<evidence type="ECO:0000256" key="1">
    <source>
        <dbReference type="ARBA" id="ARBA00001962"/>
    </source>
</evidence>
<dbReference type="InterPro" id="IPR019831">
    <property type="entry name" value="Mn/Fe_SOD_N"/>
</dbReference>
<feature type="domain" description="Manganese/iron superoxide dismutase C-terminal" evidence="13">
    <location>
        <begin position="129"/>
        <end position="237"/>
    </location>
</feature>
<accession>Q76B44</accession>
<comment type="cofactor">
    <cofactor evidence="1">
        <name>Fe cation</name>
        <dbReference type="ChEBI" id="CHEBI:24875"/>
    </cofactor>
</comment>
<dbReference type="FunFam" id="1.10.287.990:FF:000002">
    <property type="entry name" value="Superoxide dismutase"/>
    <property type="match status" value="1"/>
</dbReference>
<evidence type="ECO:0000313" key="14">
    <source>
        <dbReference type="EMBL" id="BAD13298.1"/>
    </source>
</evidence>
<evidence type="ECO:0000256" key="10">
    <source>
        <dbReference type="ARBA" id="ARBA00049204"/>
    </source>
</evidence>
<keyword evidence="8 14" id="KW-0560">Oxidoreductase</keyword>
<dbReference type="PRINTS" id="PR01703">
    <property type="entry name" value="MNSODISMTASE"/>
</dbReference>
<dbReference type="Pfam" id="PF00081">
    <property type="entry name" value="Sod_Fe_N"/>
    <property type="match status" value="1"/>
</dbReference>
<dbReference type="InterPro" id="IPR019832">
    <property type="entry name" value="Mn/Fe_SOD_C"/>
</dbReference>
<protein>
    <recommendedName>
        <fullName evidence="4">superoxide dismutase</fullName>
        <ecNumber evidence="4">1.15.1.1</ecNumber>
    </recommendedName>
</protein>
<dbReference type="PIRSF" id="PIRSF000349">
    <property type="entry name" value="SODismutase"/>
    <property type="match status" value="1"/>
</dbReference>
<evidence type="ECO:0000259" key="13">
    <source>
        <dbReference type="Pfam" id="PF02777"/>
    </source>
</evidence>
<dbReference type="GO" id="GO:0046872">
    <property type="term" value="F:metal ion binding"/>
    <property type="evidence" value="ECO:0007669"/>
    <property type="project" value="UniProtKB-KW"/>
</dbReference>
<dbReference type="Gene3D" id="1.10.287.990">
    <property type="entry name" value="Fe,Mn superoxide dismutase (SOD) domain"/>
    <property type="match status" value="1"/>
</dbReference>
<evidence type="ECO:0000256" key="5">
    <source>
        <dbReference type="ARBA" id="ARBA00022528"/>
    </source>
</evidence>
<keyword evidence="6" id="KW-0934">Plastid</keyword>
<evidence type="ECO:0000256" key="11">
    <source>
        <dbReference type="PIRSR" id="PIRSR000349-1"/>
    </source>
</evidence>
<evidence type="ECO:0000256" key="6">
    <source>
        <dbReference type="ARBA" id="ARBA00022640"/>
    </source>
</evidence>
<feature type="binding site" evidence="11">
    <location>
        <position position="209"/>
    </location>
    <ligand>
        <name>Mn(2+)</name>
        <dbReference type="ChEBI" id="CHEBI:29035"/>
    </ligand>
</feature>
<dbReference type="EMBL" id="AB111931">
    <property type="protein sequence ID" value="BAD13298.1"/>
    <property type="molecule type" value="mRNA"/>
</dbReference>
<dbReference type="InterPro" id="IPR036324">
    <property type="entry name" value="Mn/Fe_SOD_N_sf"/>
</dbReference>
<evidence type="ECO:0000256" key="2">
    <source>
        <dbReference type="ARBA" id="ARBA00004229"/>
    </source>
</evidence>
<comment type="similarity">
    <text evidence="3">Belongs to the iron/manganese superoxide dismutase family.</text>
</comment>
<keyword evidence="7 11" id="KW-0479">Metal-binding</keyword>
<organism evidence="14">
    <name type="scientific">Matteuccia struthiopteris</name>
    <name type="common">European ostrich fern</name>
    <name type="synonym">Osmunda struthiopteris</name>
    <dbReference type="NCBI Taxonomy" id="3277"/>
    <lineage>
        <taxon>Eukaryota</taxon>
        <taxon>Viridiplantae</taxon>
        <taxon>Streptophyta</taxon>
        <taxon>Embryophyta</taxon>
        <taxon>Tracheophyta</taxon>
        <taxon>Polypodiopsida</taxon>
        <taxon>Polypodiidae</taxon>
        <taxon>Polypodiales</taxon>
        <taxon>Aspleniineae</taxon>
        <taxon>Onocleaceae</taxon>
        <taxon>Matteuccia</taxon>
    </lineage>
</organism>
<dbReference type="AlphaFoldDB" id="Q76B44"/>
<evidence type="ECO:0000256" key="7">
    <source>
        <dbReference type="ARBA" id="ARBA00022723"/>
    </source>
</evidence>
<dbReference type="InterPro" id="IPR019833">
    <property type="entry name" value="Mn/Fe_SOD_BS"/>
</dbReference>